<evidence type="ECO:0000313" key="5">
    <source>
        <dbReference type="EMBL" id="MFD1671622.1"/>
    </source>
</evidence>
<evidence type="ECO:0000256" key="1">
    <source>
        <dbReference type="ARBA" id="ARBA00006484"/>
    </source>
</evidence>
<evidence type="ECO:0000313" key="6">
    <source>
        <dbReference type="Proteomes" id="UP001597267"/>
    </source>
</evidence>
<organism evidence="5 6">
    <name type="scientific">Agrilactobacillus yilanensis</name>
    <dbReference type="NCBI Taxonomy" id="2485997"/>
    <lineage>
        <taxon>Bacteria</taxon>
        <taxon>Bacillati</taxon>
        <taxon>Bacillota</taxon>
        <taxon>Bacilli</taxon>
        <taxon>Lactobacillales</taxon>
        <taxon>Lactobacillaceae</taxon>
        <taxon>Agrilactobacillus</taxon>
    </lineage>
</organism>
<comment type="similarity">
    <text evidence="1 3">Belongs to the short-chain dehydrogenases/reductases (SDR) family.</text>
</comment>
<protein>
    <submittedName>
        <fullName evidence="5">SDR family oxidoreductase</fullName>
        <ecNumber evidence="5">1.-.-.-</ecNumber>
    </submittedName>
</protein>
<dbReference type="GO" id="GO:0016491">
    <property type="term" value="F:oxidoreductase activity"/>
    <property type="evidence" value="ECO:0007669"/>
    <property type="project" value="UniProtKB-KW"/>
</dbReference>
<gene>
    <name evidence="5" type="ORF">ACFQ5M_05905</name>
</gene>
<dbReference type="InterPro" id="IPR002347">
    <property type="entry name" value="SDR_fam"/>
</dbReference>
<dbReference type="Gene3D" id="3.40.50.720">
    <property type="entry name" value="NAD(P)-binding Rossmann-like Domain"/>
    <property type="match status" value="1"/>
</dbReference>
<accession>A0ABW4J5H2</accession>
<dbReference type="PROSITE" id="PS00061">
    <property type="entry name" value="ADH_SHORT"/>
    <property type="match status" value="1"/>
</dbReference>
<dbReference type="InterPro" id="IPR020904">
    <property type="entry name" value="Sc_DH/Rdtase_CS"/>
</dbReference>
<dbReference type="Proteomes" id="UP001597267">
    <property type="component" value="Unassembled WGS sequence"/>
</dbReference>
<evidence type="ECO:0000259" key="4">
    <source>
        <dbReference type="SMART" id="SM00822"/>
    </source>
</evidence>
<keyword evidence="2 5" id="KW-0560">Oxidoreductase</keyword>
<dbReference type="InterPro" id="IPR057326">
    <property type="entry name" value="KR_dom"/>
</dbReference>
<dbReference type="PRINTS" id="PR00081">
    <property type="entry name" value="GDHRDH"/>
</dbReference>
<comment type="caution">
    <text evidence="5">The sequence shown here is derived from an EMBL/GenBank/DDBJ whole genome shotgun (WGS) entry which is preliminary data.</text>
</comment>
<keyword evidence="6" id="KW-1185">Reference proteome</keyword>
<dbReference type="RefSeq" id="WP_125715674.1">
    <property type="nucleotide sequence ID" value="NZ_JBHTOP010000013.1"/>
</dbReference>
<name>A0ABW4J5H2_9LACO</name>
<evidence type="ECO:0000256" key="3">
    <source>
        <dbReference type="RuleBase" id="RU000363"/>
    </source>
</evidence>
<reference evidence="6" key="1">
    <citation type="journal article" date="2019" name="Int. J. Syst. Evol. Microbiol.">
        <title>The Global Catalogue of Microorganisms (GCM) 10K type strain sequencing project: providing services to taxonomists for standard genome sequencing and annotation.</title>
        <authorList>
            <consortium name="The Broad Institute Genomics Platform"/>
            <consortium name="The Broad Institute Genome Sequencing Center for Infectious Disease"/>
            <person name="Wu L."/>
            <person name="Ma J."/>
        </authorList>
    </citation>
    <scope>NUCLEOTIDE SEQUENCE [LARGE SCALE GENOMIC DNA]</scope>
    <source>
        <strain evidence="6">CCM 8896</strain>
    </source>
</reference>
<evidence type="ECO:0000256" key="2">
    <source>
        <dbReference type="ARBA" id="ARBA00023002"/>
    </source>
</evidence>
<dbReference type="SUPFAM" id="SSF51735">
    <property type="entry name" value="NAD(P)-binding Rossmann-fold domains"/>
    <property type="match status" value="1"/>
</dbReference>
<dbReference type="PANTHER" id="PTHR43115">
    <property type="entry name" value="DEHYDROGENASE/REDUCTASE SDR FAMILY MEMBER 11"/>
    <property type="match status" value="1"/>
</dbReference>
<dbReference type="Pfam" id="PF00106">
    <property type="entry name" value="adh_short"/>
    <property type="match status" value="1"/>
</dbReference>
<proteinExistence type="inferred from homology"/>
<dbReference type="SMART" id="SM00822">
    <property type="entry name" value="PKS_KR"/>
    <property type="match status" value="1"/>
</dbReference>
<dbReference type="InterPro" id="IPR036291">
    <property type="entry name" value="NAD(P)-bd_dom_sf"/>
</dbReference>
<dbReference type="PANTHER" id="PTHR43115:SF4">
    <property type="entry name" value="DEHYDROGENASE_REDUCTASE SDR FAMILY MEMBER 11"/>
    <property type="match status" value="1"/>
</dbReference>
<feature type="domain" description="Ketoreductase" evidence="4">
    <location>
        <begin position="5"/>
        <end position="190"/>
    </location>
</feature>
<sequence>MVDSKVIVITGASSGIGEATALRLAKANHKLVLGARREERLQELVDKIVNAGGEAVYEITDVTDIHSVEQLAEKAMNQYGRIDVWMNNAGLMPHSPLIQDRVEDWNRMIDVNLRGVLHGIHAALPIMREQKSGQFINTASVAAHAVHAGGGVYSATKAGVTMISEALRQEEAAAGSNIRVTAISPAATATEIADHITDEATRERVAKAHAKLAVPADRIAEAIESAINMPADTAINEIIVRPTAQA</sequence>
<dbReference type="PRINTS" id="PR00080">
    <property type="entry name" value="SDRFAMILY"/>
</dbReference>
<dbReference type="EC" id="1.-.-.-" evidence="5"/>
<dbReference type="EMBL" id="JBHTOP010000013">
    <property type="protein sequence ID" value="MFD1671622.1"/>
    <property type="molecule type" value="Genomic_DNA"/>
</dbReference>